<proteinExistence type="inferred from homology"/>
<dbReference type="Pfam" id="PF13657">
    <property type="entry name" value="Couple_hipA"/>
    <property type="match status" value="1"/>
</dbReference>
<dbReference type="AlphaFoldDB" id="A0A5R9GIV1"/>
<dbReference type="GO" id="GO:0004674">
    <property type="term" value="F:protein serine/threonine kinase activity"/>
    <property type="evidence" value="ECO:0007669"/>
    <property type="project" value="TreeGrafter"/>
</dbReference>
<feature type="domain" description="HipA N-terminal subdomain 1" evidence="5">
    <location>
        <begin position="15"/>
        <end position="116"/>
    </location>
</feature>
<dbReference type="InterPro" id="IPR017508">
    <property type="entry name" value="HipA_N1"/>
</dbReference>
<dbReference type="NCBIfam" id="TIGR03071">
    <property type="entry name" value="couple_hipA"/>
    <property type="match status" value="1"/>
</dbReference>
<evidence type="ECO:0000256" key="3">
    <source>
        <dbReference type="ARBA" id="ARBA00022777"/>
    </source>
</evidence>
<evidence type="ECO:0000256" key="2">
    <source>
        <dbReference type="ARBA" id="ARBA00022679"/>
    </source>
</evidence>
<keyword evidence="3" id="KW-0418">Kinase</keyword>
<accession>A0A5R9GIV1</accession>
<dbReference type="GO" id="GO:0005829">
    <property type="term" value="C:cytosol"/>
    <property type="evidence" value="ECO:0007669"/>
    <property type="project" value="TreeGrafter"/>
</dbReference>
<sequence>MVTPVRRRSKNRQSLNVWMNGQLAGTWHVYKQKPQQFRYAESWLHSPHRRVLSLSMPFQPGNAPVTGDVVESFFDNLLPDSKEIRRRIQQNYGASGSTPFDLLAEVGRDCVGAIQLLHEDEEPEGWNSITARPLTAEQVEQYLRAATTARLAGEVRDEFRISIAGAQEKTALLWHEGQWHAPIGVTPTTHIMKLPLGLVGNMYADMSISVENEWLCSKIMQAYGIPVARCDMAMFGETKALVVERFDRKSSIHGKYWLRLPQEDMCQALGKPPELKYESDGGPGMSDLLRLLRGSATADQDRRTFYKTQILFWMLAATDGHAKNFSLFHEAGGTYRMTPIYDVLSTWPIMGEKANQLSRHKARLAMAFRSRNEHYKLKDIHPRHFYSVAKKLGLGGEVDGIIEEILADTPKVIGEVSEMLPEDFPAIVTDKVFSGLQESAEIIQRAI</sequence>
<keyword evidence="7" id="KW-1185">Reference proteome</keyword>
<organism evidence="6 7">
    <name type="scientific">Mariprofundus erugo</name>
    <dbReference type="NCBI Taxonomy" id="2528639"/>
    <lineage>
        <taxon>Bacteria</taxon>
        <taxon>Pseudomonadati</taxon>
        <taxon>Pseudomonadota</taxon>
        <taxon>Candidatius Mariprofundia</taxon>
        <taxon>Mariprofundales</taxon>
        <taxon>Mariprofundaceae</taxon>
        <taxon>Mariprofundus</taxon>
    </lineage>
</organism>
<keyword evidence="2" id="KW-0808">Transferase</keyword>
<evidence type="ECO:0000256" key="1">
    <source>
        <dbReference type="ARBA" id="ARBA00010164"/>
    </source>
</evidence>
<dbReference type="InterPro" id="IPR052028">
    <property type="entry name" value="HipA_Ser/Thr_kinase"/>
</dbReference>
<dbReference type="PANTHER" id="PTHR37419">
    <property type="entry name" value="SERINE/THREONINE-PROTEIN KINASE TOXIN HIPA"/>
    <property type="match status" value="1"/>
</dbReference>
<evidence type="ECO:0000313" key="7">
    <source>
        <dbReference type="Proteomes" id="UP000306585"/>
    </source>
</evidence>
<evidence type="ECO:0000313" key="6">
    <source>
        <dbReference type="EMBL" id="TLS66190.1"/>
    </source>
</evidence>
<dbReference type="EMBL" id="VBRY01000011">
    <property type="protein sequence ID" value="TLS66190.1"/>
    <property type="molecule type" value="Genomic_DNA"/>
</dbReference>
<gene>
    <name evidence="6" type="ORF">FEF65_11410</name>
</gene>
<evidence type="ECO:0000259" key="5">
    <source>
        <dbReference type="Pfam" id="PF13657"/>
    </source>
</evidence>
<dbReference type="Pfam" id="PF07804">
    <property type="entry name" value="HipA_C"/>
    <property type="match status" value="1"/>
</dbReference>
<dbReference type="Proteomes" id="UP000306585">
    <property type="component" value="Unassembled WGS sequence"/>
</dbReference>
<evidence type="ECO:0000259" key="4">
    <source>
        <dbReference type="Pfam" id="PF07804"/>
    </source>
</evidence>
<dbReference type="InterPro" id="IPR012893">
    <property type="entry name" value="HipA-like_C"/>
</dbReference>
<protein>
    <submittedName>
        <fullName evidence="6">Type II toxin-antitoxin system HipA family toxin</fullName>
    </submittedName>
</protein>
<comment type="similarity">
    <text evidence="1">Belongs to the HipA Ser/Thr kinase family.</text>
</comment>
<comment type="caution">
    <text evidence="6">The sequence shown here is derived from an EMBL/GenBank/DDBJ whole genome shotgun (WGS) entry which is preliminary data.</text>
</comment>
<dbReference type="CDD" id="cd17808">
    <property type="entry name" value="HipA_Ec_like"/>
    <property type="match status" value="1"/>
</dbReference>
<dbReference type="RefSeq" id="WP_138239946.1">
    <property type="nucleotide sequence ID" value="NZ_VBRY01000011.1"/>
</dbReference>
<feature type="domain" description="HipA-like C-terminal" evidence="4">
    <location>
        <begin position="161"/>
        <end position="411"/>
    </location>
</feature>
<dbReference type="PANTHER" id="PTHR37419:SF1">
    <property type="entry name" value="SERINE_THREONINE-PROTEIN KINASE TOXIN HIPA"/>
    <property type="match status" value="1"/>
</dbReference>
<name>A0A5R9GIV1_9PROT</name>
<reference evidence="6 7" key="1">
    <citation type="journal article" date="2019" name="Appl. Environ. Microbiol.">
        <title>Environmental Evidence and Genomic Insight of Iron-oxidizing Bacteria Preference Towards More Corrosion Resistant Stainless Steel at Higher Salinities.</title>
        <authorList>
            <person name="Garrison C.E."/>
            <person name="Price K.A."/>
            <person name="Field E.K."/>
        </authorList>
    </citation>
    <scope>NUCLEOTIDE SEQUENCE [LARGE SCALE GENOMIC DNA]</scope>
    <source>
        <strain evidence="6 7">P3</strain>
    </source>
</reference>